<dbReference type="SUPFAM" id="SSF53098">
    <property type="entry name" value="Ribonuclease H-like"/>
    <property type="match status" value="1"/>
</dbReference>
<dbReference type="PROSITE" id="PS50994">
    <property type="entry name" value="INTEGRASE"/>
    <property type="match status" value="1"/>
</dbReference>
<dbReference type="InterPro" id="IPR012337">
    <property type="entry name" value="RNaseH-like_sf"/>
</dbReference>
<dbReference type="GO" id="GO:0003676">
    <property type="term" value="F:nucleic acid binding"/>
    <property type="evidence" value="ECO:0007669"/>
    <property type="project" value="InterPro"/>
</dbReference>
<dbReference type="Pfam" id="PF13276">
    <property type="entry name" value="HTH_21"/>
    <property type="match status" value="1"/>
</dbReference>
<sequence length="242" mass="27698">MWEDNMAVYGARKVWQKLKNDGHQVARCTVERLMRKMGIQGARRGKVCKTTLPNEQQDKPLDLVNRQFTAEQPNQLWVADITYVATWSGFVYVAFVIDVFSRYIVGWRVSTTMHTELILDALEQAIWHRGDTRGLIHHSIRGSQYLSIKYTERLMESGITASVGSVGDSYDNAMAETINGLFKTEIIRRNGPWKNVDAVEYGTLEWENWFNNQRLLSSIGYVSPAQYEADYYDKLTGSGKVA</sequence>
<comment type="caution">
    <text evidence="2">The sequence shown here is derived from an EMBL/GenBank/DDBJ whole genome shotgun (WGS) entry which is preliminary data.</text>
</comment>
<feature type="domain" description="Integrase catalytic" evidence="1">
    <location>
        <begin position="69"/>
        <end position="232"/>
    </location>
</feature>
<dbReference type="NCBIfam" id="NF033516">
    <property type="entry name" value="transpos_IS3"/>
    <property type="match status" value="1"/>
</dbReference>
<dbReference type="Pfam" id="PF00665">
    <property type="entry name" value="rve"/>
    <property type="match status" value="1"/>
</dbReference>
<organism evidence="2 3">
    <name type="scientific">Pseudoalteromonas luteoviolacea NCIMB 1942</name>
    <dbReference type="NCBI Taxonomy" id="1365253"/>
    <lineage>
        <taxon>Bacteria</taxon>
        <taxon>Pseudomonadati</taxon>
        <taxon>Pseudomonadota</taxon>
        <taxon>Gammaproteobacteria</taxon>
        <taxon>Alteromonadales</taxon>
        <taxon>Pseudoalteromonadaceae</taxon>
        <taxon>Pseudoalteromonas</taxon>
    </lineage>
</organism>
<dbReference type="InterPro" id="IPR025948">
    <property type="entry name" value="HTH-like_dom"/>
</dbReference>
<dbReference type="Gene3D" id="3.30.420.10">
    <property type="entry name" value="Ribonuclease H-like superfamily/Ribonuclease H"/>
    <property type="match status" value="1"/>
</dbReference>
<dbReference type="Proteomes" id="UP000076587">
    <property type="component" value="Unassembled WGS sequence"/>
</dbReference>
<gene>
    <name evidence="2" type="ORF">N482_20260</name>
</gene>
<dbReference type="InterPro" id="IPR001584">
    <property type="entry name" value="Integrase_cat-core"/>
</dbReference>
<dbReference type="EMBL" id="AUXT01000215">
    <property type="protein sequence ID" value="KZN41494.1"/>
    <property type="molecule type" value="Genomic_DNA"/>
</dbReference>
<dbReference type="Pfam" id="PF13333">
    <property type="entry name" value="rve_2"/>
    <property type="match status" value="1"/>
</dbReference>
<dbReference type="PATRIC" id="fig|1365253.3.peg.4891"/>
<evidence type="ECO:0000313" key="2">
    <source>
        <dbReference type="EMBL" id="KZN41494.1"/>
    </source>
</evidence>
<evidence type="ECO:0000259" key="1">
    <source>
        <dbReference type="PROSITE" id="PS50994"/>
    </source>
</evidence>
<dbReference type="GO" id="GO:0015074">
    <property type="term" value="P:DNA integration"/>
    <property type="evidence" value="ECO:0007669"/>
    <property type="project" value="InterPro"/>
</dbReference>
<dbReference type="InterPro" id="IPR050900">
    <property type="entry name" value="Transposase_IS3/IS150/IS904"/>
</dbReference>
<reference evidence="2 3" key="1">
    <citation type="submission" date="2013-07" db="EMBL/GenBank/DDBJ databases">
        <title>Comparative Genomic and Metabolomic Analysis of Twelve Strains of Pseudoalteromonas luteoviolacea.</title>
        <authorList>
            <person name="Vynne N.G."/>
            <person name="Mansson M."/>
            <person name="Gram L."/>
        </authorList>
    </citation>
    <scope>NUCLEOTIDE SEQUENCE [LARGE SCALE GENOMIC DNA]</scope>
    <source>
        <strain evidence="2 3">NCIMB 1942</strain>
    </source>
</reference>
<proteinExistence type="predicted"/>
<dbReference type="PANTHER" id="PTHR46889">
    <property type="entry name" value="TRANSPOSASE INSF FOR INSERTION SEQUENCE IS3B-RELATED"/>
    <property type="match status" value="1"/>
</dbReference>
<name>A0A166Y6G7_9GAMM</name>
<dbReference type="AlphaFoldDB" id="A0A166Y6G7"/>
<evidence type="ECO:0000313" key="3">
    <source>
        <dbReference type="Proteomes" id="UP000076587"/>
    </source>
</evidence>
<dbReference type="InterPro" id="IPR036397">
    <property type="entry name" value="RNaseH_sf"/>
</dbReference>
<dbReference type="InterPro" id="IPR048020">
    <property type="entry name" value="Transpos_IS3"/>
</dbReference>
<dbReference type="PANTHER" id="PTHR46889:SF5">
    <property type="entry name" value="INTEGRASE PROTEIN"/>
    <property type="match status" value="1"/>
</dbReference>
<accession>A0A166Y6G7</accession>
<protein>
    <submittedName>
        <fullName evidence="2">Transposase IS401</fullName>
    </submittedName>
</protein>